<feature type="domain" description="HAMP" evidence="8">
    <location>
        <begin position="381"/>
        <end position="435"/>
    </location>
</feature>
<keyword evidence="5" id="KW-1133">Transmembrane helix</keyword>
<accession>A0ABV8CP40</accession>
<comment type="subcellular location">
    <subcellularLocation>
        <location evidence="1">Membrane</location>
    </subcellularLocation>
</comment>
<name>A0ABV8CP40_9GAMM</name>
<evidence type="ECO:0000256" key="5">
    <source>
        <dbReference type="SAM" id="Phobius"/>
    </source>
</evidence>
<dbReference type="InterPro" id="IPR003660">
    <property type="entry name" value="HAMP_dom"/>
</dbReference>
<evidence type="ECO:0000313" key="9">
    <source>
        <dbReference type="EMBL" id="MFC3913987.1"/>
    </source>
</evidence>
<dbReference type="SMART" id="SM00304">
    <property type="entry name" value="HAMP"/>
    <property type="match status" value="1"/>
</dbReference>
<evidence type="ECO:0000256" key="3">
    <source>
        <dbReference type="ARBA" id="ARBA00029447"/>
    </source>
</evidence>
<dbReference type="PROSITE" id="PS50111">
    <property type="entry name" value="CHEMOTAXIS_TRANSDUC_2"/>
    <property type="match status" value="1"/>
</dbReference>
<gene>
    <name evidence="9" type="ORF">ACFOSS_10980</name>
</gene>
<dbReference type="Gene3D" id="1.10.287.950">
    <property type="entry name" value="Methyl-accepting chemotaxis protein"/>
    <property type="match status" value="1"/>
</dbReference>
<dbReference type="Pfam" id="PF00015">
    <property type="entry name" value="MCPsignal"/>
    <property type="match status" value="1"/>
</dbReference>
<dbReference type="Pfam" id="PF00672">
    <property type="entry name" value="HAMP"/>
    <property type="match status" value="1"/>
</dbReference>
<sequence>MRSISIQWKISLLAGSCLLLSTAAMTAVSLYAAHSSNQLVVAQSSQELEDNAAQLLAQQAETESTRIVNFLNDASVRGQMVVQALQFQKKFAEDNLLSSEVLRGAVNQTVRSAAEHATMARGAFAVYLPDALDAEDANYVGSDNLGANDKGRMAFYWGRNAKGEMTQQTIAEKQLADQSTQANGQPSNAWWHCSQQEKGICLVDPYNDSRQPAAGLLTTLSLPLLDGDTLLGSVGFELPLGPLQSLLDTMDNSMFDGKGDVVLLSQNGIVAGSTREGLQSGSHYSTEAADELSQLQQVFAGGKRQVSWQQDTLQILMPVVLAGDKQHWGLVIRMPKQVVLARAAELEQQLGSALGRTTGQLLLAALLIASLGIAVFWLMAQRLVTPLRHVANRLRDIAQGEGDLTQRISLRRDDELGELATWFNAFLERIHGTVRELVHSVHHSRQLTTQATALSHDSRNALNAQFNEIDMVASAFEEMHQTSGEVAISANRVVAAADSAEVSAQQGKAVVEETRHAMEDLMHYISNAKPQVESLARNSDNISQILEVITGIAEQTNLLALNAAIEAARAGEQGRGFAVVADEVRNLARRTQDSVVEIRQVIGDLQQGTQQVVSAILSSHDQANVTQQRSQQAVVMLEAITRSVSTIQEMSNQIEIAVKEQGKVSGEISENVSNIRKASETVILAAEETNQRLDELQQLADAQQRQVDQFKV</sequence>
<feature type="signal peptide" evidence="6">
    <location>
        <begin position="1"/>
        <end position="26"/>
    </location>
</feature>
<keyword evidence="5" id="KW-0812">Transmembrane</keyword>
<evidence type="ECO:0000256" key="4">
    <source>
        <dbReference type="PROSITE-ProRule" id="PRU00284"/>
    </source>
</evidence>
<comment type="similarity">
    <text evidence="3">Belongs to the methyl-accepting chemotaxis (MCP) protein family.</text>
</comment>
<evidence type="ECO:0000259" key="7">
    <source>
        <dbReference type="PROSITE" id="PS50111"/>
    </source>
</evidence>
<dbReference type="InterPro" id="IPR004089">
    <property type="entry name" value="MCPsignal_dom"/>
</dbReference>
<comment type="caution">
    <text evidence="9">The sequence shown here is derived from an EMBL/GenBank/DDBJ whole genome shotgun (WGS) entry which is preliminary data.</text>
</comment>
<keyword evidence="5" id="KW-0472">Membrane</keyword>
<organism evidence="9 10">
    <name type="scientific">Pseudaeromonas sharmana</name>
    <dbReference type="NCBI Taxonomy" id="328412"/>
    <lineage>
        <taxon>Bacteria</taxon>
        <taxon>Pseudomonadati</taxon>
        <taxon>Pseudomonadota</taxon>
        <taxon>Gammaproteobacteria</taxon>
        <taxon>Aeromonadales</taxon>
        <taxon>Aeromonadaceae</taxon>
        <taxon>Pseudaeromonas</taxon>
    </lineage>
</organism>
<dbReference type="CDD" id="cd11386">
    <property type="entry name" value="MCP_signal"/>
    <property type="match status" value="1"/>
</dbReference>
<dbReference type="SMART" id="SM00283">
    <property type="entry name" value="MA"/>
    <property type="match status" value="1"/>
</dbReference>
<feature type="transmembrane region" description="Helical" evidence="5">
    <location>
        <begin position="361"/>
        <end position="380"/>
    </location>
</feature>
<protein>
    <submittedName>
        <fullName evidence="9">Methyl-accepting chemotaxis protein</fullName>
    </submittedName>
</protein>
<dbReference type="SUPFAM" id="SSF58104">
    <property type="entry name" value="Methyl-accepting chemotaxis protein (MCP) signaling domain"/>
    <property type="match status" value="1"/>
</dbReference>
<evidence type="ECO:0000256" key="2">
    <source>
        <dbReference type="ARBA" id="ARBA00023224"/>
    </source>
</evidence>
<dbReference type="EMBL" id="JBHSAF010000014">
    <property type="protein sequence ID" value="MFC3913987.1"/>
    <property type="molecule type" value="Genomic_DNA"/>
</dbReference>
<dbReference type="CDD" id="cd06225">
    <property type="entry name" value="HAMP"/>
    <property type="match status" value="1"/>
</dbReference>
<keyword evidence="2 4" id="KW-0807">Transducer</keyword>
<feature type="domain" description="Methyl-accepting transducer" evidence="7">
    <location>
        <begin position="440"/>
        <end position="676"/>
    </location>
</feature>
<dbReference type="PANTHER" id="PTHR32089">
    <property type="entry name" value="METHYL-ACCEPTING CHEMOTAXIS PROTEIN MCPB"/>
    <property type="match status" value="1"/>
</dbReference>
<keyword evidence="10" id="KW-1185">Reference proteome</keyword>
<dbReference type="Proteomes" id="UP001595692">
    <property type="component" value="Unassembled WGS sequence"/>
</dbReference>
<evidence type="ECO:0000259" key="8">
    <source>
        <dbReference type="PROSITE" id="PS50885"/>
    </source>
</evidence>
<reference evidence="10" key="1">
    <citation type="journal article" date="2019" name="Int. J. Syst. Evol. Microbiol.">
        <title>The Global Catalogue of Microorganisms (GCM) 10K type strain sequencing project: providing services to taxonomists for standard genome sequencing and annotation.</title>
        <authorList>
            <consortium name="The Broad Institute Genomics Platform"/>
            <consortium name="The Broad Institute Genome Sequencing Center for Infectious Disease"/>
            <person name="Wu L."/>
            <person name="Ma J."/>
        </authorList>
    </citation>
    <scope>NUCLEOTIDE SEQUENCE [LARGE SCALE GENOMIC DNA]</scope>
    <source>
        <strain evidence="10">CCUG 54939</strain>
    </source>
</reference>
<dbReference type="PANTHER" id="PTHR32089:SF120">
    <property type="entry name" value="METHYL-ACCEPTING CHEMOTAXIS PROTEIN TLPQ"/>
    <property type="match status" value="1"/>
</dbReference>
<feature type="chain" id="PRO_5046241456" evidence="6">
    <location>
        <begin position="27"/>
        <end position="712"/>
    </location>
</feature>
<evidence type="ECO:0000313" key="10">
    <source>
        <dbReference type="Proteomes" id="UP001595692"/>
    </source>
</evidence>
<dbReference type="RefSeq" id="WP_377152401.1">
    <property type="nucleotide sequence ID" value="NZ_JBHSAF010000014.1"/>
</dbReference>
<evidence type="ECO:0000256" key="1">
    <source>
        <dbReference type="ARBA" id="ARBA00004370"/>
    </source>
</evidence>
<dbReference type="PROSITE" id="PS50885">
    <property type="entry name" value="HAMP"/>
    <property type="match status" value="1"/>
</dbReference>
<evidence type="ECO:0000256" key="6">
    <source>
        <dbReference type="SAM" id="SignalP"/>
    </source>
</evidence>
<dbReference type="Gene3D" id="3.30.450.20">
    <property type="entry name" value="PAS domain"/>
    <property type="match status" value="1"/>
</dbReference>
<proteinExistence type="inferred from homology"/>
<keyword evidence="6" id="KW-0732">Signal</keyword>